<feature type="domain" description="Serine aminopeptidase S33" evidence="3">
    <location>
        <begin position="67"/>
        <end position="204"/>
    </location>
</feature>
<proteinExistence type="predicted"/>
<dbReference type="Pfam" id="PF08386">
    <property type="entry name" value="Abhydrolase_4"/>
    <property type="match status" value="1"/>
</dbReference>
<reference evidence="4 5" key="1">
    <citation type="journal article" date="2006" name="Nat. Biotechnol.">
        <title>Genome sequence of the ubiquitous hydrocarbon-degrading marine bacterium Alcanivorax borkumensis.</title>
        <authorList>
            <person name="Schneiker S."/>
            <person name="Martins dos Santos V.A.P."/>
            <person name="Bartels D."/>
            <person name="Bekel T."/>
            <person name="Brecht M."/>
            <person name="Buhrmester J."/>
            <person name="Chernikova T.N."/>
            <person name="Denaro R."/>
            <person name="Ferrer M."/>
            <person name="Gertler C."/>
            <person name="Goesmann A."/>
            <person name="Golyshina O.V."/>
            <person name="Kaminski F."/>
            <person name="Khachane A.N."/>
            <person name="Lang S."/>
            <person name="Linke B."/>
            <person name="McHardy A.C."/>
            <person name="Meyer F."/>
            <person name="Nechitaylo T."/>
            <person name="Puehler A."/>
            <person name="Regenhardt D."/>
            <person name="Rupp O."/>
            <person name="Sabirova J.S."/>
            <person name="Selbitschka W."/>
            <person name="Yakimov M.M."/>
            <person name="Timmis K.N."/>
            <person name="Vorhoelter F.-J."/>
            <person name="Weidner S."/>
            <person name="Kaiser O."/>
            <person name="Golyshin P.N."/>
        </authorList>
    </citation>
    <scope>NUCLEOTIDE SEQUENCE [LARGE SCALE GENOMIC DNA]</scope>
    <source>
        <strain evidence="5">ATCC 700651 / DSM 11573 / NCIMB 13689 / SK2</strain>
    </source>
</reference>
<dbReference type="KEGG" id="abo:ABO_2253"/>
<feature type="region of interest" description="Disordered" evidence="1">
    <location>
        <begin position="287"/>
        <end position="315"/>
    </location>
</feature>
<keyword evidence="4" id="KW-0449">Lipoprotein</keyword>
<gene>
    <name evidence="4" type="ordered locus">ABO_2253</name>
</gene>
<dbReference type="PANTHER" id="PTHR12277:SF81">
    <property type="entry name" value="PROTEIN ABHD13"/>
    <property type="match status" value="1"/>
</dbReference>
<dbReference type="EMBL" id="AM286690">
    <property type="protein sequence ID" value="CAL17701.1"/>
    <property type="molecule type" value="Genomic_DNA"/>
</dbReference>
<dbReference type="PROSITE" id="PS51257">
    <property type="entry name" value="PROKAR_LIPOPROTEIN"/>
    <property type="match status" value="1"/>
</dbReference>
<protein>
    <submittedName>
        <fullName evidence="4">Lipoprotein, putative</fullName>
    </submittedName>
</protein>
<evidence type="ECO:0000313" key="4">
    <source>
        <dbReference type="EMBL" id="CAL17701.1"/>
    </source>
</evidence>
<dbReference type="InterPro" id="IPR013595">
    <property type="entry name" value="Pept_S33_TAP-like_C"/>
</dbReference>
<evidence type="ECO:0000259" key="3">
    <source>
        <dbReference type="Pfam" id="PF12146"/>
    </source>
</evidence>
<dbReference type="eggNOG" id="COG1073">
    <property type="taxonomic scope" value="Bacteria"/>
</dbReference>
<dbReference type="SUPFAM" id="SSF53474">
    <property type="entry name" value="alpha/beta-Hydrolases"/>
    <property type="match status" value="1"/>
</dbReference>
<dbReference type="RefSeq" id="WP_011589528.1">
    <property type="nucleotide sequence ID" value="NC_008260.1"/>
</dbReference>
<feature type="domain" description="Peptidase S33 tripeptidyl aminopeptidase-like C-terminal" evidence="2">
    <location>
        <begin position="216"/>
        <end position="279"/>
    </location>
</feature>
<organism evidence="4 5">
    <name type="scientific">Alcanivorax borkumensis (strain ATCC 700651 / DSM 11573 / NCIMB 13689 / SK2)</name>
    <dbReference type="NCBI Taxonomy" id="393595"/>
    <lineage>
        <taxon>Bacteria</taxon>
        <taxon>Pseudomonadati</taxon>
        <taxon>Pseudomonadota</taxon>
        <taxon>Gammaproteobacteria</taxon>
        <taxon>Oceanospirillales</taxon>
        <taxon>Alcanivoracaceae</taxon>
        <taxon>Alcanivorax</taxon>
    </lineage>
</organism>
<dbReference type="InterPro" id="IPR029058">
    <property type="entry name" value="AB_hydrolase_fold"/>
</dbReference>
<dbReference type="STRING" id="393595.ABO_2253"/>
<evidence type="ECO:0000256" key="1">
    <source>
        <dbReference type="SAM" id="MobiDB-lite"/>
    </source>
</evidence>
<dbReference type="InterPro" id="IPR022742">
    <property type="entry name" value="Hydrolase_4"/>
</dbReference>
<evidence type="ECO:0000313" key="5">
    <source>
        <dbReference type="Proteomes" id="UP000008871"/>
    </source>
</evidence>
<dbReference type="Pfam" id="PF12146">
    <property type="entry name" value="Hydrolase_4"/>
    <property type="match status" value="1"/>
</dbReference>
<dbReference type="HOGENOM" id="CLU_029375_2_1_6"/>
<keyword evidence="5" id="KW-1185">Reference proteome</keyword>
<dbReference type="Gene3D" id="3.40.50.1820">
    <property type="entry name" value="alpha/beta hydrolase"/>
    <property type="match status" value="1"/>
</dbReference>
<evidence type="ECO:0000259" key="2">
    <source>
        <dbReference type="Pfam" id="PF08386"/>
    </source>
</evidence>
<dbReference type="AlphaFoldDB" id="Q0VM97"/>
<dbReference type="Proteomes" id="UP000008871">
    <property type="component" value="Chromosome"/>
</dbReference>
<accession>Q0VM97</accession>
<dbReference type="PANTHER" id="PTHR12277">
    <property type="entry name" value="ALPHA/BETA HYDROLASE DOMAIN-CONTAINING PROTEIN"/>
    <property type="match status" value="1"/>
</dbReference>
<sequence length="315" mass="34907">MAMVLRLSTALLLSLLLVGCSKLFFYPMSAWVQNPENQGLEYEDIVLIHPRGMRIHGWWLPAANDAPARGTVYFLHGNAQNISTHLANVQWLPAQGYNVFLLDYRGYGLSEGKPRLPEALDDVQLGLDWLRHAKRTEGAPLVVFGQSLGASMVASVLGEKGNAGAADCVILEAAFASYRDITSDVMKRSWLLWPLRWMVVPAMPDRELDPEVRVAGIKPTPLLVMHSVDDPVIPYAHGERLYAAAQQPKTFQKLRGGHTESSRDPAVQQRLVDFMQDNNCAAKVAEVEQPVAPSDDESPPELFVPLPAPDKGYRF</sequence>
<name>Q0VM97_ALCBS</name>